<dbReference type="Proteomes" id="UP000499080">
    <property type="component" value="Unassembled WGS sequence"/>
</dbReference>
<reference evidence="1 2" key="1">
    <citation type="journal article" date="2019" name="Sci. Rep.">
        <title>Orb-weaving spider Araneus ventricosus genome elucidates the spidroin gene catalogue.</title>
        <authorList>
            <person name="Kono N."/>
            <person name="Nakamura H."/>
            <person name="Ohtoshi R."/>
            <person name="Moran D.A.P."/>
            <person name="Shinohara A."/>
            <person name="Yoshida Y."/>
            <person name="Fujiwara M."/>
            <person name="Mori M."/>
            <person name="Tomita M."/>
            <person name="Arakawa K."/>
        </authorList>
    </citation>
    <scope>NUCLEOTIDE SEQUENCE [LARGE SCALE GENOMIC DNA]</scope>
</reference>
<dbReference type="AlphaFoldDB" id="A0A4Y2G3K5"/>
<sequence>MQLTVSSGTMRVQQIVTTQGDFYRHRGSVDEIEIYRTLNRFQESTTGIKTARLWLKVYSGSPQELAYPRISLIVTGSKNALFIKFQIPQSDTSELHTVCLLLSYRLLSLPPSSLLKPLPFRAQSSGRRINSQGFFSELDKSSNRTPAPTFQANHWKRSTRNSRLLSALFLEPIQTIPRRPPLNPRLTQIPGFA</sequence>
<gene>
    <name evidence="1" type="ORF">AVEN_271260_1</name>
</gene>
<comment type="caution">
    <text evidence="1">The sequence shown here is derived from an EMBL/GenBank/DDBJ whole genome shotgun (WGS) entry which is preliminary data.</text>
</comment>
<accession>A0A4Y2G3K5</accession>
<organism evidence="1 2">
    <name type="scientific">Araneus ventricosus</name>
    <name type="common">Orbweaver spider</name>
    <name type="synonym">Epeira ventricosa</name>
    <dbReference type="NCBI Taxonomy" id="182803"/>
    <lineage>
        <taxon>Eukaryota</taxon>
        <taxon>Metazoa</taxon>
        <taxon>Ecdysozoa</taxon>
        <taxon>Arthropoda</taxon>
        <taxon>Chelicerata</taxon>
        <taxon>Arachnida</taxon>
        <taxon>Araneae</taxon>
        <taxon>Araneomorphae</taxon>
        <taxon>Entelegynae</taxon>
        <taxon>Araneoidea</taxon>
        <taxon>Araneidae</taxon>
        <taxon>Araneus</taxon>
    </lineage>
</organism>
<evidence type="ECO:0000313" key="1">
    <source>
        <dbReference type="EMBL" id="GBM47199.1"/>
    </source>
</evidence>
<evidence type="ECO:0000313" key="2">
    <source>
        <dbReference type="Proteomes" id="UP000499080"/>
    </source>
</evidence>
<dbReference type="EMBL" id="BGPR01001169">
    <property type="protein sequence ID" value="GBM47199.1"/>
    <property type="molecule type" value="Genomic_DNA"/>
</dbReference>
<keyword evidence="2" id="KW-1185">Reference proteome</keyword>
<protein>
    <submittedName>
        <fullName evidence="1">Uncharacterized protein</fullName>
    </submittedName>
</protein>
<name>A0A4Y2G3K5_ARAVE</name>
<proteinExistence type="predicted"/>